<organism evidence="1">
    <name type="scientific">Corethron hystrix</name>
    <dbReference type="NCBI Taxonomy" id="216773"/>
    <lineage>
        <taxon>Eukaryota</taxon>
        <taxon>Sar</taxon>
        <taxon>Stramenopiles</taxon>
        <taxon>Ochrophyta</taxon>
        <taxon>Bacillariophyta</taxon>
        <taxon>Coscinodiscophyceae</taxon>
        <taxon>Corethrophycidae</taxon>
        <taxon>Corethrales</taxon>
        <taxon>Corethraceae</taxon>
        <taxon>Corethron</taxon>
    </lineage>
</organism>
<gene>
    <name evidence="1" type="ORF">CHYS00102_LOCUS209</name>
</gene>
<sequence length="196" mass="22530">MSLSRLPEYCRTAARISVLRNRFSQPCFIRSIKWNSYPSSFRQLHASVIASAKENTALESFEDETNNDLVDDMLGKAIPIAILKDAEAPIYKSQENYPVWLFHETASDPVSYSAAVVDAPPVPKDMAGALAHPSLQFWNKIQREPPTYFLGSSERRTLQQLRKTDVMDMTHEDMRRHMKLERRALIKADNMERKTK</sequence>
<dbReference type="Pfam" id="PF08561">
    <property type="entry name" value="Ribosomal_L37"/>
    <property type="match status" value="1"/>
</dbReference>
<protein>
    <submittedName>
        <fullName evidence="1">Uncharacterized protein</fullName>
    </submittedName>
</protein>
<reference evidence="1" key="1">
    <citation type="submission" date="2021-01" db="EMBL/GenBank/DDBJ databases">
        <authorList>
            <person name="Corre E."/>
            <person name="Pelletier E."/>
            <person name="Niang G."/>
            <person name="Scheremetjew M."/>
            <person name="Finn R."/>
            <person name="Kale V."/>
            <person name="Holt S."/>
            <person name="Cochrane G."/>
            <person name="Meng A."/>
            <person name="Brown T."/>
            <person name="Cohen L."/>
        </authorList>
    </citation>
    <scope>NUCLEOTIDE SEQUENCE</scope>
    <source>
        <strain evidence="1">308</strain>
    </source>
</reference>
<name>A0A7S1FJW3_9STRA</name>
<evidence type="ECO:0000313" key="1">
    <source>
        <dbReference type="EMBL" id="CAD8873051.1"/>
    </source>
</evidence>
<dbReference type="InterPro" id="IPR013870">
    <property type="entry name" value="Ribosomal_mL54"/>
</dbReference>
<dbReference type="AlphaFoldDB" id="A0A7S1FJW3"/>
<proteinExistence type="predicted"/>
<accession>A0A7S1FJW3</accession>
<dbReference type="EMBL" id="HBFR01000326">
    <property type="protein sequence ID" value="CAD8873051.1"/>
    <property type="molecule type" value="Transcribed_RNA"/>
</dbReference>